<sequence length="748" mass="83261">MKRIRGIIIRTLTILAGFWLADLAAARIQAGIAAGRTAQQIMDDMTAMPRHPLMLGFDRTSLLCGLAGAVAAGLFLLYRWSMGQRNWRDGEEYGSARWSKPEEMAPYTDGDTSENLQMTRTEGLSLDTRATRRNLNTTVLGGSGSGKTATHVIPNILKANMDYACTDPKGELYGMTHETLRRQGYEVRKLDLVDLTCETRFNPMQYIDPAKPDVSIMRLVTNIMDNTSGTVRKEHRTDDFWAKSERSLLTALIAFVHYLPDDILRDCLHIDAGQTLNAVADLRDLLEASEQDETRESPVDAVARTAMEIYEETRRSWQDETSDHDDPDLREAWRLAQGLCFAARQYRPFTQGAGETKKSIIISLGVRLAPLTVGAVREILSGDDIGIDRIGGYRDEHAGGYRHPAGRIAIFLALPDEDPTFNFLAAIFYQCLFDSIIRRCRTYPGERLATPLHCFLDEFANVGRIPNFDRLVATIRSRRVSVSVILQTIAQLKAMYRDSWETIVGNCDSVLFLGGNEQSATEWLSKLLGKETIDLRTTSDSKGVSGSHTINYQRAGRELLTPRRAHPARQRHVHLRTARTAPLPQPQGMARHRHPQTEIDPQTLQGPEITSCTMMRLRPCRFSLRALRAPRGGVAEGRVRAFERPVDAGAQPAGVRIPPPGERPWGFEAGVHAAYRRGAVPRVQGAGVLHVGLCRDPVGGDVQALRVAREVEFEESGTAFPMAGVGLHGLGRERFAHLPRGRMRGRGR</sequence>
<evidence type="ECO:0000256" key="7">
    <source>
        <dbReference type="SAM" id="MobiDB-lite"/>
    </source>
</evidence>
<dbReference type="InterPro" id="IPR003688">
    <property type="entry name" value="TraG/VirD4"/>
</dbReference>
<evidence type="ECO:0000256" key="8">
    <source>
        <dbReference type="SAM" id="Phobius"/>
    </source>
</evidence>
<evidence type="ECO:0000256" key="3">
    <source>
        <dbReference type="ARBA" id="ARBA00022475"/>
    </source>
</evidence>
<evidence type="ECO:0000313" key="10">
    <source>
        <dbReference type="Proteomes" id="UP000019155"/>
    </source>
</evidence>
<dbReference type="CDD" id="cd01127">
    <property type="entry name" value="TrwB_TraG_TraD_VirD4"/>
    <property type="match status" value="2"/>
</dbReference>
<keyword evidence="3" id="KW-1003">Cell membrane</keyword>
<comment type="similarity">
    <text evidence="2">Belongs to the VirD4/TraG family.</text>
</comment>
<organism evidence="9 10">
    <name type="scientific">Bifidobacterium moukalabense DSM 27321</name>
    <dbReference type="NCBI Taxonomy" id="1435051"/>
    <lineage>
        <taxon>Bacteria</taxon>
        <taxon>Bacillati</taxon>
        <taxon>Actinomycetota</taxon>
        <taxon>Actinomycetes</taxon>
        <taxon>Bifidobacteriales</taxon>
        <taxon>Bifidobacteriaceae</taxon>
        <taxon>Bifidobacterium</taxon>
    </lineage>
</organism>
<reference evidence="9 10" key="1">
    <citation type="journal article" date="2014" name="Genome Announc.">
        <title>The Genome Sequence of Bifidobacterium moukalabense DSM 27321 Highlights the Close Phylogenetic Relatedness with the Bifidobacterium dentium Taxon.</title>
        <authorList>
            <person name="Lugli G.A."/>
            <person name="Duranti S."/>
            <person name="Milani C."/>
            <person name="Turroni F."/>
            <person name="Viappiani A."/>
            <person name="Mangifesta M."/>
            <person name="van Sinderen D."/>
            <person name="Ventura M."/>
        </authorList>
    </citation>
    <scope>NUCLEOTIDE SEQUENCE [LARGE SCALE GENOMIC DNA]</scope>
    <source>
        <strain evidence="9 10">DSM 27321</strain>
    </source>
</reference>
<dbReference type="Pfam" id="PF02534">
    <property type="entry name" value="T4SS-DNA_transf"/>
    <property type="match status" value="1"/>
</dbReference>
<dbReference type="STRING" id="1435051.BMOU_0860"/>
<dbReference type="InterPro" id="IPR027417">
    <property type="entry name" value="P-loop_NTPase"/>
</dbReference>
<evidence type="ECO:0000256" key="2">
    <source>
        <dbReference type="ARBA" id="ARBA00008806"/>
    </source>
</evidence>
<dbReference type="NCBIfam" id="NF045973">
    <property type="entry name" value="conju_CD1115"/>
    <property type="match status" value="1"/>
</dbReference>
<dbReference type="Gene3D" id="3.40.50.300">
    <property type="entry name" value="P-loop containing nucleotide triphosphate hydrolases"/>
    <property type="match status" value="1"/>
</dbReference>
<gene>
    <name evidence="9" type="ORF">BMOU_0860</name>
</gene>
<name>W4N8J9_9BIFI</name>
<evidence type="ECO:0000313" key="9">
    <source>
        <dbReference type="EMBL" id="ETY71372.1"/>
    </source>
</evidence>
<dbReference type="InterPro" id="IPR051539">
    <property type="entry name" value="T4SS-coupling_protein"/>
</dbReference>
<comment type="caution">
    <text evidence="9">The sequence shown here is derived from an EMBL/GenBank/DDBJ whole genome shotgun (WGS) entry which is preliminary data.</text>
</comment>
<keyword evidence="6 8" id="KW-0472">Membrane</keyword>
<feature type="transmembrane region" description="Helical" evidence="8">
    <location>
        <begin position="57"/>
        <end position="78"/>
    </location>
</feature>
<evidence type="ECO:0000256" key="4">
    <source>
        <dbReference type="ARBA" id="ARBA00022692"/>
    </source>
</evidence>
<keyword evidence="5 8" id="KW-1133">Transmembrane helix</keyword>
<dbReference type="PATRIC" id="fig|1435051.3.peg.851"/>
<dbReference type="PANTHER" id="PTHR37937:SF1">
    <property type="entry name" value="CONJUGATIVE TRANSFER: DNA TRANSPORT"/>
    <property type="match status" value="1"/>
</dbReference>
<dbReference type="EMBL" id="AZMV01000004">
    <property type="protein sequence ID" value="ETY71372.1"/>
    <property type="molecule type" value="Genomic_DNA"/>
</dbReference>
<feature type="region of interest" description="Disordered" evidence="7">
    <location>
        <begin position="93"/>
        <end position="114"/>
    </location>
</feature>
<keyword evidence="4 8" id="KW-0812">Transmembrane</keyword>
<dbReference type="PANTHER" id="PTHR37937">
    <property type="entry name" value="CONJUGATIVE TRANSFER: DNA TRANSPORT"/>
    <property type="match status" value="1"/>
</dbReference>
<evidence type="ECO:0000256" key="1">
    <source>
        <dbReference type="ARBA" id="ARBA00004651"/>
    </source>
</evidence>
<feature type="region of interest" description="Disordered" evidence="7">
    <location>
        <begin position="583"/>
        <end position="604"/>
    </location>
</feature>
<proteinExistence type="inferred from homology"/>
<accession>W4N8J9</accession>
<dbReference type="SUPFAM" id="SSF52540">
    <property type="entry name" value="P-loop containing nucleoside triphosphate hydrolases"/>
    <property type="match status" value="1"/>
</dbReference>
<dbReference type="GO" id="GO:0005886">
    <property type="term" value="C:plasma membrane"/>
    <property type="evidence" value="ECO:0007669"/>
    <property type="project" value="UniProtKB-SubCell"/>
</dbReference>
<dbReference type="eggNOG" id="COG3505">
    <property type="taxonomic scope" value="Bacteria"/>
</dbReference>
<comment type="subcellular location">
    <subcellularLocation>
        <location evidence="1">Cell membrane</location>
        <topology evidence="1">Multi-pass membrane protein</topology>
    </subcellularLocation>
</comment>
<evidence type="ECO:0000256" key="6">
    <source>
        <dbReference type="ARBA" id="ARBA00023136"/>
    </source>
</evidence>
<dbReference type="Proteomes" id="UP000019155">
    <property type="component" value="Unassembled WGS sequence"/>
</dbReference>
<protein>
    <submittedName>
        <fullName evidence="9">Conjugal transfer protein TraG</fullName>
    </submittedName>
</protein>
<dbReference type="AlphaFoldDB" id="W4N8J9"/>
<evidence type="ECO:0000256" key="5">
    <source>
        <dbReference type="ARBA" id="ARBA00022989"/>
    </source>
</evidence>
<keyword evidence="10" id="KW-1185">Reference proteome</keyword>